<evidence type="ECO:0008006" key="4">
    <source>
        <dbReference type="Google" id="ProtNLM"/>
    </source>
</evidence>
<feature type="region of interest" description="Disordered" evidence="1">
    <location>
        <begin position="134"/>
        <end position="154"/>
    </location>
</feature>
<reference evidence="2" key="1">
    <citation type="journal article" name="DNA Res.">
        <title>The physiological potential of anammox bacteria as revealed by their core genome structure.</title>
        <authorList>
            <person name="Okubo T."/>
            <person name="Toyoda A."/>
            <person name="Fukuhara K."/>
            <person name="Uchiyama I."/>
            <person name="Harigaya Y."/>
            <person name="Kuroiwa M."/>
            <person name="Suzuki T."/>
            <person name="Murakami Y."/>
            <person name="Suwa Y."/>
            <person name="Takami H."/>
        </authorList>
    </citation>
    <scope>NUCLEOTIDE SEQUENCE</scope>
    <source>
        <strain evidence="2">317325-3</strain>
    </source>
</reference>
<name>A0A809R6L0_9PROT</name>
<dbReference type="EMBL" id="AP021857">
    <property type="protein sequence ID" value="BBO19945.1"/>
    <property type="molecule type" value="Genomic_DNA"/>
</dbReference>
<organism evidence="2 3">
    <name type="scientific">Candidatus Desulfobacillus denitrificans</name>
    <dbReference type="NCBI Taxonomy" id="2608985"/>
    <lineage>
        <taxon>Bacteria</taxon>
        <taxon>Pseudomonadati</taxon>
        <taxon>Pseudomonadota</taxon>
        <taxon>Betaproteobacteria</taxon>
        <taxon>Candidatus Desulfobacillus</taxon>
    </lineage>
</organism>
<feature type="compositionally biased region" description="Low complexity" evidence="1">
    <location>
        <begin position="145"/>
        <end position="154"/>
    </location>
</feature>
<dbReference type="PROSITE" id="PS51257">
    <property type="entry name" value="PROKAR_LIPOPROTEIN"/>
    <property type="match status" value="1"/>
</dbReference>
<evidence type="ECO:0000256" key="1">
    <source>
        <dbReference type="SAM" id="MobiDB-lite"/>
    </source>
</evidence>
<dbReference type="KEGG" id="ddz:DSYM_06440"/>
<accession>A0A809R6L0</accession>
<proteinExistence type="predicted"/>
<dbReference type="AlphaFoldDB" id="A0A809R6L0"/>
<protein>
    <recommendedName>
        <fullName evidence="4">Lipoprotein</fullName>
    </recommendedName>
</protein>
<sequence>MKSSILALPLLLAGCMNESATYYLDGREQSLTLQAKQPWFWDQRVDLEVVLSRLPDCQRRSRLDGAMPAEIALEVLRPEAGEFAEPILILRQGGRHYALGLANCELQAFAAAPQKPGALLGAFRMEGRQLKFNAAAAPKPPPAPAVATPAAAPQ</sequence>
<evidence type="ECO:0000313" key="3">
    <source>
        <dbReference type="Proteomes" id="UP000662914"/>
    </source>
</evidence>
<evidence type="ECO:0000313" key="2">
    <source>
        <dbReference type="EMBL" id="BBO19945.1"/>
    </source>
</evidence>
<dbReference type="Proteomes" id="UP000662914">
    <property type="component" value="Chromosome"/>
</dbReference>
<gene>
    <name evidence="2" type="ORF">DSYM_06440</name>
</gene>